<dbReference type="PANTHER" id="PTHR30537:SF5">
    <property type="entry name" value="HTH-TYPE TRANSCRIPTIONAL ACTIVATOR TTDR-RELATED"/>
    <property type="match status" value="1"/>
</dbReference>
<dbReference type="Gene3D" id="1.10.10.10">
    <property type="entry name" value="Winged helix-like DNA-binding domain superfamily/Winged helix DNA-binding domain"/>
    <property type="match status" value="1"/>
</dbReference>
<evidence type="ECO:0000313" key="6">
    <source>
        <dbReference type="EMBL" id="WCL70801.1"/>
    </source>
</evidence>
<evidence type="ECO:0000313" key="7">
    <source>
        <dbReference type="Proteomes" id="UP001221268"/>
    </source>
</evidence>
<dbReference type="Gene3D" id="3.40.190.290">
    <property type="match status" value="1"/>
</dbReference>
<sequence>MQDKFAGIEEFLATVETGSFSGAGEKLAMTGSAVGKSITRLEERLGTQLFHRSTRKLTLPREGEVWLASCRRMMDEMEQVQSLLCNEQQEPVGEVRIDLPNIYGRIHLLPKLLKLANQHPKLRLNVSFEERKTDLIAEQIDLSVRFGLLGDLSDIIARQIGQNQNRICAAPAYLNRHGTPQTPTQLSQHSCISGNQTHWLLHNEKGESTPFAVNVRHQMNDGDARLQSALTGLGLVQLPDWLVEPYIQQDLLVPVLTDYEPDSEPIYVLWQKKQHLQPKIKAVVEVLSGE</sequence>
<protein>
    <submittedName>
        <fullName evidence="6">LysR substrate-binding domain-containing protein</fullName>
    </submittedName>
</protein>
<keyword evidence="7" id="KW-1185">Reference proteome</keyword>
<dbReference type="InterPro" id="IPR005119">
    <property type="entry name" value="LysR_subst-bd"/>
</dbReference>
<dbReference type="CDD" id="cd08475">
    <property type="entry name" value="PBP2_CrgA_like_6"/>
    <property type="match status" value="1"/>
</dbReference>
<evidence type="ECO:0000256" key="1">
    <source>
        <dbReference type="ARBA" id="ARBA00009437"/>
    </source>
</evidence>
<evidence type="ECO:0000256" key="3">
    <source>
        <dbReference type="ARBA" id="ARBA00023125"/>
    </source>
</evidence>
<dbReference type="InterPro" id="IPR058163">
    <property type="entry name" value="LysR-type_TF_proteobact-type"/>
</dbReference>
<dbReference type="InterPro" id="IPR036388">
    <property type="entry name" value="WH-like_DNA-bd_sf"/>
</dbReference>
<dbReference type="Pfam" id="PF00126">
    <property type="entry name" value="HTH_1"/>
    <property type="match status" value="1"/>
</dbReference>
<dbReference type="InterPro" id="IPR036390">
    <property type="entry name" value="WH_DNA-bd_sf"/>
</dbReference>
<keyword evidence="2" id="KW-0805">Transcription regulation</keyword>
<dbReference type="SUPFAM" id="SSF46785">
    <property type="entry name" value="Winged helix' DNA-binding domain"/>
    <property type="match status" value="1"/>
</dbReference>
<accession>A0ABY7RH88</accession>
<organism evidence="6 7">
    <name type="scientific">Neisseria lisongii</name>
    <dbReference type="NCBI Taxonomy" id="2912188"/>
    <lineage>
        <taxon>Bacteria</taxon>
        <taxon>Pseudomonadati</taxon>
        <taxon>Pseudomonadota</taxon>
        <taxon>Betaproteobacteria</taxon>
        <taxon>Neisseriales</taxon>
        <taxon>Neisseriaceae</taxon>
        <taxon>Neisseria</taxon>
    </lineage>
</organism>
<dbReference type="RefSeq" id="WP_237091534.1">
    <property type="nucleotide sequence ID" value="NZ_CP116766.1"/>
</dbReference>
<evidence type="ECO:0000256" key="4">
    <source>
        <dbReference type="ARBA" id="ARBA00023163"/>
    </source>
</evidence>
<feature type="domain" description="HTH lysR-type" evidence="5">
    <location>
        <begin position="11"/>
        <end position="60"/>
    </location>
</feature>
<dbReference type="EMBL" id="CP116766">
    <property type="protein sequence ID" value="WCL70801.1"/>
    <property type="molecule type" value="Genomic_DNA"/>
</dbReference>
<gene>
    <name evidence="6" type="ORF">PJU73_05295</name>
</gene>
<evidence type="ECO:0000259" key="5">
    <source>
        <dbReference type="PROSITE" id="PS50931"/>
    </source>
</evidence>
<comment type="similarity">
    <text evidence="1">Belongs to the LysR transcriptional regulatory family.</text>
</comment>
<dbReference type="InterPro" id="IPR000847">
    <property type="entry name" value="LysR_HTH_N"/>
</dbReference>
<keyword evidence="3" id="KW-0238">DNA-binding</keyword>
<dbReference type="SUPFAM" id="SSF53850">
    <property type="entry name" value="Periplasmic binding protein-like II"/>
    <property type="match status" value="1"/>
</dbReference>
<reference evidence="6 7" key="1">
    <citation type="submission" date="2023-01" db="EMBL/GenBank/DDBJ databases">
        <authorList>
            <person name="Yang C."/>
        </authorList>
    </citation>
    <scope>NUCLEOTIDE SEQUENCE [LARGE SCALE GENOMIC DNA]</scope>
    <source>
        <strain evidence="6 7">ZJ106</strain>
    </source>
</reference>
<evidence type="ECO:0000256" key="2">
    <source>
        <dbReference type="ARBA" id="ARBA00023015"/>
    </source>
</evidence>
<dbReference type="PROSITE" id="PS50931">
    <property type="entry name" value="HTH_LYSR"/>
    <property type="match status" value="1"/>
</dbReference>
<name>A0ABY7RH88_9NEIS</name>
<proteinExistence type="inferred from homology"/>
<dbReference type="Proteomes" id="UP001221268">
    <property type="component" value="Chromosome"/>
</dbReference>
<keyword evidence="4" id="KW-0804">Transcription</keyword>
<dbReference type="Pfam" id="PF03466">
    <property type="entry name" value="LysR_substrate"/>
    <property type="match status" value="1"/>
</dbReference>
<dbReference type="PANTHER" id="PTHR30537">
    <property type="entry name" value="HTH-TYPE TRANSCRIPTIONAL REGULATOR"/>
    <property type="match status" value="1"/>
</dbReference>